<keyword evidence="1" id="KW-0540">Nuclease</keyword>
<evidence type="ECO:0000313" key="4">
    <source>
        <dbReference type="Proteomes" id="UP000005239"/>
    </source>
</evidence>
<name>A0A2A6BJ43_PRIPA</name>
<feature type="compositionally biased region" description="Basic and acidic residues" evidence="2">
    <location>
        <begin position="44"/>
        <end position="65"/>
    </location>
</feature>
<dbReference type="PANTHER" id="PTHR11046">
    <property type="entry name" value="OLIGORIBONUCLEASE, MITOCHONDRIAL"/>
    <property type="match status" value="1"/>
</dbReference>
<feature type="region of interest" description="Disordered" evidence="2">
    <location>
        <begin position="40"/>
        <end position="65"/>
    </location>
</feature>
<evidence type="ECO:0000256" key="1">
    <source>
        <dbReference type="ARBA" id="ARBA00022722"/>
    </source>
</evidence>
<protein>
    <submittedName>
        <fullName evidence="3">Uncharacterized protein</fullName>
    </submittedName>
</protein>
<sequence>MSDGIRDVDITYRRLLALKKAHKKDASVAREVFKLLGRSPSKGEQLRESHHEGAGHRWETKRDISRGRSAQDKLHFLNSYCGIASLHLYRFDPPVPKHRIPFPPPVFRRVAPRQCGSCAARVRMIKNLTAQLGRARKKLVSHGLKLDSKNQMTVDDLNSQITSLRSSNRVFSQENSFLRGKVSALSVKNSRLGTELRFSENARLEAEESSAEGCSREVTLFSAGKGYSADTVVTVLELLDLEVADEKMRKVMKSVAKLTGVKLDRDPSPSTVRNIAVASLTVAKAHVHERLDQGIGRGEQLCLYSDETNKLGSKLQCFGAGLVKDDGGQEIFLFGLAQVADKSAQTAFDIMQKRLGSLSRGIGYVLPKVIRCWDELSDTHQQELMKFHVFYCQLHAIANYTNVVLEALAEHRDRKRCSILLSDSLHCLFGDRSAGLHSYSKDRIFHHRQSLKTFIDERGSGRSELIKLGELLDLPIVAEHLQILGLLDQLLTGPLWRLAENVAHVFDTGATVSLLLSWVRECSVTPVSMFSGNCSIPSLHSIAAGDEQFLEKLLSVSPSEASLEAVALVMESSLRYFEHLFEDFIPGGKYSAVVDDVVVDRTRCASATNRFIECAFGFVDRLFNHSPPCVSTVVKRAC</sequence>
<dbReference type="GO" id="GO:0000175">
    <property type="term" value="F:3'-5'-RNA exonuclease activity"/>
    <property type="evidence" value="ECO:0007669"/>
    <property type="project" value="InterPro"/>
</dbReference>
<keyword evidence="4" id="KW-1185">Reference proteome</keyword>
<dbReference type="InterPro" id="IPR022894">
    <property type="entry name" value="Oligoribonuclease"/>
</dbReference>
<proteinExistence type="predicted"/>
<dbReference type="AlphaFoldDB" id="A0A2A6BJ43"/>
<keyword evidence="1" id="KW-0378">Hydrolase</keyword>
<evidence type="ECO:0000256" key="2">
    <source>
        <dbReference type="SAM" id="MobiDB-lite"/>
    </source>
</evidence>
<dbReference type="OrthoDB" id="5873601at2759"/>
<organism evidence="3 4">
    <name type="scientific">Pristionchus pacificus</name>
    <name type="common">Parasitic nematode worm</name>
    <dbReference type="NCBI Taxonomy" id="54126"/>
    <lineage>
        <taxon>Eukaryota</taxon>
        <taxon>Metazoa</taxon>
        <taxon>Ecdysozoa</taxon>
        <taxon>Nematoda</taxon>
        <taxon>Chromadorea</taxon>
        <taxon>Rhabditida</taxon>
        <taxon>Rhabditina</taxon>
        <taxon>Diplogasteromorpha</taxon>
        <taxon>Diplogasteroidea</taxon>
        <taxon>Neodiplogasteridae</taxon>
        <taxon>Pristionchus</taxon>
    </lineage>
</organism>
<gene>
    <name evidence="3" type="primary">WBGene00283753</name>
</gene>
<dbReference type="PANTHER" id="PTHR11046:SF25">
    <property type="match status" value="1"/>
</dbReference>
<reference evidence="3" key="2">
    <citation type="submission" date="2022-06" db="UniProtKB">
        <authorList>
            <consortium name="EnsemblMetazoa"/>
        </authorList>
    </citation>
    <scope>IDENTIFICATION</scope>
    <source>
        <strain evidence="3">PS312</strain>
    </source>
</reference>
<accession>A0A2A6BJ43</accession>
<accession>A0A8R1V196</accession>
<dbReference type="EnsemblMetazoa" id="PPA45384.1">
    <property type="protein sequence ID" value="PPA45384.1"/>
    <property type="gene ID" value="WBGene00283753"/>
</dbReference>
<evidence type="ECO:0000313" key="3">
    <source>
        <dbReference type="EnsemblMetazoa" id="PPA45384.1"/>
    </source>
</evidence>
<dbReference type="Proteomes" id="UP000005239">
    <property type="component" value="Unassembled WGS sequence"/>
</dbReference>
<reference evidence="4" key="1">
    <citation type="journal article" date="2008" name="Nat. Genet.">
        <title>The Pristionchus pacificus genome provides a unique perspective on nematode lifestyle and parasitism.</title>
        <authorList>
            <person name="Dieterich C."/>
            <person name="Clifton S.W."/>
            <person name="Schuster L.N."/>
            <person name="Chinwalla A."/>
            <person name="Delehaunty K."/>
            <person name="Dinkelacker I."/>
            <person name="Fulton L."/>
            <person name="Fulton R."/>
            <person name="Godfrey J."/>
            <person name="Minx P."/>
            <person name="Mitreva M."/>
            <person name="Roeseler W."/>
            <person name="Tian H."/>
            <person name="Witte H."/>
            <person name="Yang S.P."/>
            <person name="Wilson R.K."/>
            <person name="Sommer R.J."/>
        </authorList>
    </citation>
    <scope>NUCLEOTIDE SEQUENCE [LARGE SCALE GENOMIC DNA]</scope>
    <source>
        <strain evidence="4">PS312</strain>
    </source>
</reference>